<keyword evidence="1" id="KW-0689">Ribosomal protein</keyword>
<name>A0A0G2RL83_TUROR</name>
<sequence length="66" mass="7528">MKLKVKRKLLGNILSDGSFCFAYGDEVSPEVFKSITYLDVVNHFVWTGKGPKEQTEIASFVLRFNK</sequence>
<dbReference type="EMBL" id="KM501562">
    <property type="protein sequence ID" value="AJF48277.1"/>
    <property type="molecule type" value="Genomic_DNA"/>
</dbReference>
<accession>A0A0G2RL83</accession>
<dbReference type="AlphaFoldDB" id="A0A0G2RL83"/>
<keyword evidence="1" id="KW-0687">Ribonucleoprotein</keyword>
<dbReference type="RefSeq" id="YP_009154088.1">
    <property type="nucleotide sequence ID" value="NC_027413.1"/>
</dbReference>
<protein>
    <submittedName>
        <fullName evidence="1">Ribosomal protein L31</fullName>
    </submittedName>
</protein>
<geneLocation type="mitochondrion" evidence="1"/>
<reference evidence="1" key="1">
    <citation type="journal article" date="2015" name="Curr. Genet.">
        <title>Mitochondrial genome of Turbinaria ornata (Sargassaceae, Phaeophyceae): comparative mitogenomics of brown algae.</title>
        <authorList>
            <person name="Liu F."/>
            <person name="Pang S."/>
        </authorList>
    </citation>
    <scope>NUCLEOTIDE SEQUENCE</scope>
</reference>
<organism evidence="1">
    <name type="scientific">Turbinaria ornata</name>
    <name type="common">Brown alga</name>
    <name type="synonym">Fucus turbinatus var. ornata</name>
    <dbReference type="NCBI Taxonomy" id="86657"/>
    <lineage>
        <taxon>Eukaryota</taxon>
        <taxon>Sar</taxon>
        <taxon>Stramenopiles</taxon>
        <taxon>Ochrophyta</taxon>
        <taxon>PX clade</taxon>
        <taxon>Phaeophyceae</taxon>
        <taxon>Fucales</taxon>
        <taxon>Sargassaceae</taxon>
        <taxon>Turbinaria</taxon>
    </lineage>
</organism>
<dbReference type="GO" id="GO:0005840">
    <property type="term" value="C:ribosome"/>
    <property type="evidence" value="ECO:0007669"/>
    <property type="project" value="UniProtKB-KW"/>
</dbReference>
<proteinExistence type="predicted"/>
<keyword evidence="1" id="KW-0496">Mitochondrion</keyword>
<gene>
    <name evidence="1" type="primary">rpl31</name>
    <name evidence="1" type="ORF">TuorMp36</name>
</gene>
<evidence type="ECO:0000313" key="1">
    <source>
        <dbReference type="EMBL" id="AJF48277.1"/>
    </source>
</evidence>
<dbReference type="GeneID" id="24698364"/>